<keyword evidence="10 11" id="KW-0472">Membrane</keyword>
<dbReference type="PANTHER" id="PTHR30042">
    <property type="entry name" value="POTASSIUM-TRANSPORTING ATPASE C CHAIN"/>
    <property type="match status" value="1"/>
</dbReference>
<evidence type="ECO:0000256" key="8">
    <source>
        <dbReference type="ARBA" id="ARBA00022989"/>
    </source>
</evidence>
<keyword evidence="2 11" id="KW-1003">Cell membrane</keyword>
<evidence type="ECO:0000256" key="2">
    <source>
        <dbReference type="ARBA" id="ARBA00022475"/>
    </source>
</evidence>
<evidence type="ECO:0000256" key="3">
    <source>
        <dbReference type="ARBA" id="ARBA00022538"/>
    </source>
</evidence>
<keyword evidence="8 11" id="KW-1133">Transmembrane helix</keyword>
<proteinExistence type="inferred from homology"/>
<comment type="function">
    <text evidence="11">Part of the high-affinity ATP-driven potassium transport (or Kdp) system, which catalyzes the hydrolysis of ATP coupled with the electrogenic transport of potassium into the cytoplasm. This subunit acts as a catalytic chaperone that increases the ATP-binding affinity of the ATP-hydrolyzing subunit KdpB by the formation of a transient KdpB/KdpC/ATP ternary complex.</text>
</comment>
<organism evidence="13 14">
    <name type="scientific">Actinomadura citrea</name>
    <dbReference type="NCBI Taxonomy" id="46158"/>
    <lineage>
        <taxon>Bacteria</taxon>
        <taxon>Bacillati</taxon>
        <taxon>Actinomycetota</taxon>
        <taxon>Actinomycetes</taxon>
        <taxon>Streptosporangiales</taxon>
        <taxon>Thermomonosporaceae</taxon>
        <taxon>Actinomadura</taxon>
    </lineage>
</organism>
<feature type="region of interest" description="Disordered" evidence="12">
    <location>
        <begin position="80"/>
        <end position="101"/>
    </location>
</feature>
<evidence type="ECO:0000256" key="6">
    <source>
        <dbReference type="ARBA" id="ARBA00022840"/>
    </source>
</evidence>
<comment type="subcellular location">
    <subcellularLocation>
        <location evidence="11">Cell membrane</location>
        <topology evidence="11">Single-pass membrane protein</topology>
    </subcellularLocation>
</comment>
<keyword evidence="14" id="KW-1185">Reference proteome</keyword>
<keyword evidence="4 11" id="KW-0812">Transmembrane</keyword>
<evidence type="ECO:0000256" key="5">
    <source>
        <dbReference type="ARBA" id="ARBA00022741"/>
    </source>
</evidence>
<evidence type="ECO:0000256" key="10">
    <source>
        <dbReference type="ARBA" id="ARBA00023136"/>
    </source>
</evidence>
<name>A0A7Y9GDM6_9ACTN</name>
<dbReference type="Pfam" id="PF02669">
    <property type="entry name" value="KdpC"/>
    <property type="match status" value="2"/>
</dbReference>
<evidence type="ECO:0000313" key="14">
    <source>
        <dbReference type="Proteomes" id="UP000591272"/>
    </source>
</evidence>
<dbReference type="HAMAP" id="MF_00276">
    <property type="entry name" value="KdpC"/>
    <property type="match status" value="1"/>
</dbReference>
<dbReference type="AlphaFoldDB" id="A0A7Y9GDM6"/>
<evidence type="ECO:0000256" key="7">
    <source>
        <dbReference type="ARBA" id="ARBA00022958"/>
    </source>
</evidence>
<evidence type="ECO:0000313" key="13">
    <source>
        <dbReference type="EMBL" id="NYE14551.1"/>
    </source>
</evidence>
<evidence type="ECO:0000256" key="4">
    <source>
        <dbReference type="ARBA" id="ARBA00022692"/>
    </source>
</evidence>
<dbReference type="EMBL" id="JACCBT010000001">
    <property type="protein sequence ID" value="NYE14551.1"/>
    <property type="molecule type" value="Genomic_DNA"/>
</dbReference>
<comment type="caution">
    <text evidence="13">The sequence shown here is derived from an EMBL/GenBank/DDBJ whole genome shotgun (WGS) entry which is preliminary data.</text>
</comment>
<keyword evidence="1 11" id="KW-0813">Transport</keyword>
<keyword evidence="5 11" id="KW-0547">Nucleotide-binding</keyword>
<dbReference type="PANTHER" id="PTHR30042:SF2">
    <property type="entry name" value="POTASSIUM-TRANSPORTING ATPASE KDPC SUBUNIT"/>
    <property type="match status" value="1"/>
</dbReference>
<protein>
    <recommendedName>
        <fullName evidence="11">Potassium-transporting ATPase KdpC subunit</fullName>
    </recommendedName>
    <alternativeName>
        <fullName evidence="11">ATP phosphohydrolase [potassium-transporting] C chain</fullName>
    </alternativeName>
    <alternativeName>
        <fullName evidence="11">Potassium-binding and translocating subunit C</fullName>
    </alternativeName>
    <alternativeName>
        <fullName evidence="11">Potassium-translocating ATPase C chain</fullName>
    </alternativeName>
</protein>
<dbReference type="InterPro" id="IPR003820">
    <property type="entry name" value="KdpC"/>
</dbReference>
<dbReference type="Proteomes" id="UP000591272">
    <property type="component" value="Unassembled WGS sequence"/>
</dbReference>
<keyword evidence="6 11" id="KW-0067">ATP-binding</keyword>
<dbReference type="GO" id="GO:0008556">
    <property type="term" value="F:P-type potassium transmembrane transporter activity"/>
    <property type="evidence" value="ECO:0007669"/>
    <property type="project" value="InterPro"/>
</dbReference>
<keyword evidence="3 11" id="KW-0633">Potassium transport</keyword>
<reference evidence="13 14" key="1">
    <citation type="submission" date="2020-07" db="EMBL/GenBank/DDBJ databases">
        <title>Sequencing the genomes of 1000 actinobacteria strains.</title>
        <authorList>
            <person name="Klenk H.-P."/>
        </authorList>
    </citation>
    <scope>NUCLEOTIDE SEQUENCE [LARGE SCALE GENOMIC DNA]</scope>
    <source>
        <strain evidence="13 14">DSM 43461</strain>
    </source>
</reference>
<accession>A0A7Y9GDM6</accession>
<keyword evidence="9 11" id="KW-0406">Ion transport</keyword>
<comment type="similarity">
    <text evidence="11">Belongs to the KdpC family.</text>
</comment>
<evidence type="ECO:0000256" key="9">
    <source>
        <dbReference type="ARBA" id="ARBA00023065"/>
    </source>
</evidence>
<evidence type="ECO:0000256" key="12">
    <source>
        <dbReference type="SAM" id="MobiDB-lite"/>
    </source>
</evidence>
<comment type="subunit">
    <text evidence="11">The system is composed of three essential subunits: KdpA, KdpB and KdpC.</text>
</comment>
<evidence type="ECO:0000256" key="1">
    <source>
        <dbReference type="ARBA" id="ARBA00022448"/>
    </source>
</evidence>
<dbReference type="GO" id="GO:0005524">
    <property type="term" value="F:ATP binding"/>
    <property type="evidence" value="ECO:0007669"/>
    <property type="project" value="UniProtKB-UniRule"/>
</dbReference>
<dbReference type="GO" id="GO:0005886">
    <property type="term" value="C:plasma membrane"/>
    <property type="evidence" value="ECO:0007669"/>
    <property type="project" value="UniProtKB-SubCell"/>
</dbReference>
<sequence>MSSPTWVRQHLAALRALLVLTAVLGAAYPLAVFAVAQVPGLRSRAGGSTVSLHGRTAGSALIGQSFTGLGGAPLRQYFQSRPSEAGNGYDPTSTAASNLGPEDIVDTLPRPKAAAAGEGGGQSLLTRVCSRSKSVGEFEGVSGARPYCAPGGVGAVLAVFGRRTTDGTVPHPTRVVSLNEEQGVVKAPFIATYEGVPVELARFGEDYADGLVVPVRGGAPVDPAVPADAVTASGSGLDPHISPAYAALQTGRVAGARGVAPGQVKRLVEDSTDGRDLGFMGEPRVNVLKLNIALDRKYPVRG</sequence>
<evidence type="ECO:0000256" key="11">
    <source>
        <dbReference type="HAMAP-Rule" id="MF_00276"/>
    </source>
</evidence>
<keyword evidence="7 11" id="KW-0630">Potassium</keyword>
<gene>
    <name evidence="11" type="primary">kdpC</name>
    <name evidence="13" type="ORF">BJ999_004847</name>
</gene>
<dbReference type="RefSeq" id="WP_179835403.1">
    <property type="nucleotide sequence ID" value="NZ_BMRD01000027.1"/>
</dbReference>